<organism evidence="2 3">
    <name type="scientific">Durusdinium trenchii</name>
    <dbReference type="NCBI Taxonomy" id="1381693"/>
    <lineage>
        <taxon>Eukaryota</taxon>
        <taxon>Sar</taxon>
        <taxon>Alveolata</taxon>
        <taxon>Dinophyceae</taxon>
        <taxon>Suessiales</taxon>
        <taxon>Symbiodiniaceae</taxon>
        <taxon>Durusdinium</taxon>
    </lineage>
</organism>
<keyword evidence="3" id="KW-1185">Reference proteome</keyword>
<dbReference type="Proteomes" id="UP001642484">
    <property type="component" value="Unassembled WGS sequence"/>
</dbReference>
<evidence type="ECO:0000313" key="3">
    <source>
        <dbReference type="Proteomes" id="UP001642484"/>
    </source>
</evidence>
<name>A0ABP0PIT1_9DINO</name>
<comment type="caution">
    <text evidence="2">The sequence shown here is derived from an EMBL/GenBank/DDBJ whole genome shotgun (WGS) entry which is preliminary data.</text>
</comment>
<evidence type="ECO:0000256" key="1">
    <source>
        <dbReference type="SAM" id="MobiDB-lite"/>
    </source>
</evidence>
<feature type="compositionally biased region" description="Low complexity" evidence="1">
    <location>
        <begin position="121"/>
        <end position="143"/>
    </location>
</feature>
<proteinExistence type="predicted"/>
<protein>
    <submittedName>
        <fullName evidence="2">Uncharacterized protein</fullName>
    </submittedName>
</protein>
<feature type="region of interest" description="Disordered" evidence="1">
    <location>
        <begin position="120"/>
        <end position="152"/>
    </location>
</feature>
<reference evidence="2 3" key="1">
    <citation type="submission" date="2024-02" db="EMBL/GenBank/DDBJ databases">
        <authorList>
            <person name="Chen Y."/>
            <person name="Shah S."/>
            <person name="Dougan E. K."/>
            <person name="Thang M."/>
            <person name="Chan C."/>
        </authorList>
    </citation>
    <scope>NUCLEOTIDE SEQUENCE [LARGE SCALE GENOMIC DNA]</scope>
</reference>
<evidence type="ECO:0000313" key="2">
    <source>
        <dbReference type="EMBL" id="CAK9075442.1"/>
    </source>
</evidence>
<accession>A0ABP0PIT1</accession>
<sequence length="152" mass="16540">MRIRPPYFKKWLRFLFQAAAEALPKDLGPQHLVAFLSACANTDCGPRSTTPPTADGVTQRLGQRLAKVVTALSEAQLVRATKAQLKITEVRSPRGCTVPGTSRLWMHDPARINTTLPTNESISQSVNQSTSQQSTSQPVTQSVCPVSHSVSE</sequence>
<dbReference type="EMBL" id="CAXAMN010023139">
    <property type="protein sequence ID" value="CAK9075442.1"/>
    <property type="molecule type" value="Genomic_DNA"/>
</dbReference>
<gene>
    <name evidence="2" type="ORF">CCMP2556_LOCUS37140</name>
</gene>